<keyword evidence="6" id="KW-0812">Transmembrane</keyword>
<evidence type="ECO:0000256" key="8">
    <source>
        <dbReference type="ARBA" id="ARBA00022729"/>
    </source>
</evidence>
<evidence type="ECO:0000313" key="16">
    <source>
        <dbReference type="Proteomes" id="UP001530400"/>
    </source>
</evidence>
<evidence type="ECO:0000256" key="2">
    <source>
        <dbReference type="ARBA" id="ARBA00001941"/>
    </source>
</evidence>
<dbReference type="EMBL" id="JALLPJ020000461">
    <property type="protein sequence ID" value="KAL3791538.1"/>
    <property type="molecule type" value="Genomic_DNA"/>
</dbReference>
<comment type="cofactor">
    <cofactor evidence="1">
        <name>Mn(2+)</name>
        <dbReference type="ChEBI" id="CHEBI:29035"/>
    </cofactor>
</comment>
<dbReference type="GO" id="GO:0008237">
    <property type="term" value="F:metallopeptidase activity"/>
    <property type="evidence" value="ECO:0007669"/>
    <property type="project" value="UniProtKB-KW"/>
</dbReference>
<keyword evidence="12" id="KW-0472">Membrane</keyword>
<dbReference type="GO" id="GO:0046872">
    <property type="term" value="F:metal ion binding"/>
    <property type="evidence" value="ECO:0007669"/>
    <property type="project" value="UniProtKB-KW"/>
</dbReference>
<gene>
    <name evidence="15" type="ORF">ACHAWO_009745</name>
</gene>
<sequence>MLSFEKTASVVLATAQYVAAGQTLQLSPHDIHRNLLRQMGGLNGLFNTYGSSHTRNAQEVDCPETPYLWKIIENDSGKHVGFGLGTMHVPSDLILSDGSYSSIFSAIADSCDVYGEINLRDPAIIEELGQCIIPLVENAATVIDIQDQDIKSAYEAKLLEIATSVAPDESLVDGIYQALLLLPIFLVQQYVLYSNTPEYEQYLLLELAGTPASALDDDVLSIGRVPGGLEEVSTQCAILEQLYVTQDNLDNQALLAGLNATLSSQISAYKCGSIETMESAFDVESELGNNTEFEMQLLGNRNEQMASAIADILNSSNNKAFFAVGFLHWLHGDKSLNNLLNDYGYSLELVPNYGPDDAEDISNEQCGVTFNRTSGVFELDEAESQGTFSTTVPNANTTITEGTDVSGDSEEDSENVLNSADGTNDEDNSSNMFKMTFTSILCIIGLWCFTY</sequence>
<evidence type="ECO:0000313" key="15">
    <source>
        <dbReference type="EMBL" id="KAL3791538.1"/>
    </source>
</evidence>
<evidence type="ECO:0000256" key="3">
    <source>
        <dbReference type="ARBA" id="ARBA00004479"/>
    </source>
</evidence>
<proteinExistence type="inferred from homology"/>
<dbReference type="PANTHER" id="PTHR31120:SF6">
    <property type="entry name" value="METALLOPROTEASE TIKI HOMOLOG"/>
    <property type="match status" value="1"/>
</dbReference>
<comment type="caution">
    <text evidence="15">The sequence shown here is derived from an EMBL/GenBank/DDBJ whole genome shotgun (WGS) entry which is preliminary data.</text>
</comment>
<comment type="similarity">
    <text evidence="4">Belongs to the TIKI family.</text>
</comment>
<feature type="compositionally biased region" description="Polar residues" evidence="14">
    <location>
        <begin position="387"/>
        <end position="403"/>
    </location>
</feature>
<dbReference type="InterPro" id="IPR040230">
    <property type="entry name" value="TIKI1/2-like"/>
</dbReference>
<evidence type="ECO:0000256" key="12">
    <source>
        <dbReference type="ARBA" id="ARBA00023136"/>
    </source>
</evidence>
<dbReference type="GO" id="GO:0016020">
    <property type="term" value="C:membrane"/>
    <property type="evidence" value="ECO:0007669"/>
    <property type="project" value="UniProtKB-SubCell"/>
</dbReference>
<evidence type="ECO:0000256" key="6">
    <source>
        <dbReference type="ARBA" id="ARBA00022692"/>
    </source>
</evidence>
<evidence type="ECO:0000256" key="1">
    <source>
        <dbReference type="ARBA" id="ARBA00001936"/>
    </source>
</evidence>
<accession>A0ABD3PUL5</accession>
<feature type="region of interest" description="Disordered" evidence="14">
    <location>
        <begin position="387"/>
        <end position="425"/>
    </location>
</feature>
<dbReference type="CDD" id="cd14789">
    <property type="entry name" value="Tiki"/>
    <property type="match status" value="1"/>
</dbReference>
<evidence type="ECO:0000256" key="9">
    <source>
        <dbReference type="ARBA" id="ARBA00022801"/>
    </source>
</evidence>
<keyword evidence="7" id="KW-0479">Metal-binding</keyword>
<evidence type="ECO:0000256" key="14">
    <source>
        <dbReference type="SAM" id="MobiDB-lite"/>
    </source>
</evidence>
<keyword evidence="9" id="KW-0378">Hydrolase</keyword>
<protein>
    <submittedName>
        <fullName evidence="15">Uncharacterized protein</fullName>
    </submittedName>
</protein>
<keyword evidence="10" id="KW-1133">Transmembrane helix</keyword>
<evidence type="ECO:0000256" key="4">
    <source>
        <dbReference type="ARBA" id="ARBA00008261"/>
    </source>
</evidence>
<name>A0ABD3PUL5_9STRA</name>
<comment type="cofactor">
    <cofactor evidence="2">
        <name>Co(2+)</name>
        <dbReference type="ChEBI" id="CHEBI:48828"/>
    </cofactor>
</comment>
<keyword evidence="5" id="KW-0645">Protease</keyword>
<evidence type="ECO:0000256" key="10">
    <source>
        <dbReference type="ARBA" id="ARBA00022989"/>
    </source>
</evidence>
<dbReference type="Pfam" id="PF01963">
    <property type="entry name" value="TraB_PrgY_gumN"/>
    <property type="match status" value="1"/>
</dbReference>
<dbReference type="PANTHER" id="PTHR31120">
    <property type="entry name" value="METALLOPROTEASE TIKI"/>
    <property type="match status" value="1"/>
</dbReference>
<keyword evidence="16" id="KW-1185">Reference proteome</keyword>
<keyword evidence="11" id="KW-0482">Metalloprotease</keyword>
<evidence type="ECO:0000256" key="5">
    <source>
        <dbReference type="ARBA" id="ARBA00022670"/>
    </source>
</evidence>
<dbReference type="AlphaFoldDB" id="A0ABD3PUL5"/>
<keyword evidence="8" id="KW-0732">Signal</keyword>
<reference evidence="15 16" key="1">
    <citation type="submission" date="2024-10" db="EMBL/GenBank/DDBJ databases">
        <title>Updated reference genomes for cyclostephanoid diatoms.</title>
        <authorList>
            <person name="Roberts W.R."/>
            <person name="Alverson A.J."/>
        </authorList>
    </citation>
    <scope>NUCLEOTIDE SEQUENCE [LARGE SCALE GENOMIC DNA]</scope>
    <source>
        <strain evidence="15 16">AJA010-31</strain>
    </source>
</reference>
<dbReference type="InterPro" id="IPR002816">
    <property type="entry name" value="TraB/PrgY/GumN_fam"/>
</dbReference>
<comment type="subcellular location">
    <subcellularLocation>
        <location evidence="3">Membrane</location>
        <topology evidence="3">Single-pass type I membrane protein</topology>
    </subcellularLocation>
</comment>
<dbReference type="GO" id="GO:0006508">
    <property type="term" value="P:proteolysis"/>
    <property type="evidence" value="ECO:0007669"/>
    <property type="project" value="UniProtKB-KW"/>
</dbReference>
<organism evidence="15 16">
    <name type="scientific">Cyclotella atomus</name>
    <dbReference type="NCBI Taxonomy" id="382360"/>
    <lineage>
        <taxon>Eukaryota</taxon>
        <taxon>Sar</taxon>
        <taxon>Stramenopiles</taxon>
        <taxon>Ochrophyta</taxon>
        <taxon>Bacillariophyta</taxon>
        <taxon>Coscinodiscophyceae</taxon>
        <taxon>Thalassiosirophycidae</taxon>
        <taxon>Stephanodiscales</taxon>
        <taxon>Stephanodiscaceae</taxon>
        <taxon>Cyclotella</taxon>
    </lineage>
</organism>
<keyword evidence="13" id="KW-0325">Glycoprotein</keyword>
<evidence type="ECO:0000256" key="13">
    <source>
        <dbReference type="ARBA" id="ARBA00023180"/>
    </source>
</evidence>
<evidence type="ECO:0000256" key="7">
    <source>
        <dbReference type="ARBA" id="ARBA00022723"/>
    </source>
</evidence>
<evidence type="ECO:0000256" key="11">
    <source>
        <dbReference type="ARBA" id="ARBA00023049"/>
    </source>
</evidence>
<dbReference type="Proteomes" id="UP001530400">
    <property type="component" value="Unassembled WGS sequence"/>
</dbReference>